<organism evidence="4 5">
    <name type="scientific">Roseivivax halodurans JCM 10272</name>
    <dbReference type="NCBI Taxonomy" id="1449350"/>
    <lineage>
        <taxon>Bacteria</taxon>
        <taxon>Pseudomonadati</taxon>
        <taxon>Pseudomonadota</taxon>
        <taxon>Alphaproteobacteria</taxon>
        <taxon>Rhodobacterales</taxon>
        <taxon>Roseobacteraceae</taxon>
        <taxon>Roseivivax</taxon>
    </lineage>
</organism>
<proteinExistence type="predicted"/>
<evidence type="ECO:0000313" key="5">
    <source>
        <dbReference type="Proteomes" id="UP000022447"/>
    </source>
</evidence>
<dbReference type="eggNOG" id="COG0456">
    <property type="taxonomic scope" value="Bacteria"/>
</dbReference>
<dbReference type="PANTHER" id="PTHR43877">
    <property type="entry name" value="AMINOALKYLPHOSPHONATE N-ACETYLTRANSFERASE-RELATED-RELATED"/>
    <property type="match status" value="1"/>
</dbReference>
<feature type="domain" description="N-acetyltransferase" evidence="3">
    <location>
        <begin position="5"/>
        <end position="157"/>
    </location>
</feature>
<protein>
    <submittedName>
        <fullName evidence="4">Acetyltransferase</fullName>
    </submittedName>
</protein>
<evidence type="ECO:0000256" key="2">
    <source>
        <dbReference type="ARBA" id="ARBA00023315"/>
    </source>
</evidence>
<dbReference type="Proteomes" id="UP000022447">
    <property type="component" value="Unassembled WGS sequence"/>
</dbReference>
<dbReference type="PANTHER" id="PTHR43877:SF1">
    <property type="entry name" value="ACETYLTRANSFERASE"/>
    <property type="match status" value="1"/>
</dbReference>
<dbReference type="RefSeq" id="WP_211242038.1">
    <property type="nucleotide sequence ID" value="NZ_JALZ01000060.1"/>
</dbReference>
<sequence length="157" mass="16799">MERKVQIRAASINDADGIAAVLRGLVAAGKRRKRSDPEFARLHYIAHPAQIRCSVAMDGDCGIVGFQSLKLATSSNPYGTPPGWGIVGTHILPEMARRGVGRLLFPSTLDAARSAGIPAIEAFIGATNDPAIAYYEAMGFVTYRRVEGVDCKRLAVS</sequence>
<dbReference type="Gene3D" id="3.40.630.30">
    <property type="match status" value="1"/>
</dbReference>
<gene>
    <name evidence="4" type="ORF">OCH239_18565</name>
</gene>
<dbReference type="PROSITE" id="PS51186">
    <property type="entry name" value="GNAT"/>
    <property type="match status" value="1"/>
</dbReference>
<dbReference type="STRING" id="1449350.OCH239_18565"/>
<dbReference type="AlphaFoldDB" id="X7E7I1"/>
<dbReference type="InterPro" id="IPR016181">
    <property type="entry name" value="Acyl_CoA_acyltransferase"/>
</dbReference>
<accession>X7E7I1</accession>
<dbReference type="EMBL" id="JALZ01000060">
    <property type="protein sequence ID" value="ETX12019.1"/>
    <property type="molecule type" value="Genomic_DNA"/>
</dbReference>
<dbReference type="InterPro" id="IPR000182">
    <property type="entry name" value="GNAT_dom"/>
</dbReference>
<reference evidence="4 5" key="1">
    <citation type="submission" date="2014-01" db="EMBL/GenBank/DDBJ databases">
        <title>Roseivivax halodurans JCM 10272 Genome Sequencing.</title>
        <authorList>
            <person name="Lai Q."/>
            <person name="Li G."/>
            <person name="Shao Z."/>
        </authorList>
    </citation>
    <scope>NUCLEOTIDE SEQUENCE [LARGE SCALE GENOMIC DNA]</scope>
    <source>
        <strain evidence="4 5">JCM 10272</strain>
    </source>
</reference>
<evidence type="ECO:0000259" key="3">
    <source>
        <dbReference type="PROSITE" id="PS51186"/>
    </source>
</evidence>
<comment type="caution">
    <text evidence="4">The sequence shown here is derived from an EMBL/GenBank/DDBJ whole genome shotgun (WGS) entry which is preliminary data.</text>
</comment>
<name>X7E7I1_9RHOB</name>
<keyword evidence="2" id="KW-0012">Acyltransferase</keyword>
<dbReference type="InterPro" id="IPR050832">
    <property type="entry name" value="Bact_Acetyltransf"/>
</dbReference>
<evidence type="ECO:0000256" key="1">
    <source>
        <dbReference type="ARBA" id="ARBA00022679"/>
    </source>
</evidence>
<keyword evidence="1 4" id="KW-0808">Transferase</keyword>
<evidence type="ECO:0000313" key="4">
    <source>
        <dbReference type="EMBL" id="ETX12019.1"/>
    </source>
</evidence>
<keyword evidence="5" id="KW-1185">Reference proteome</keyword>
<dbReference type="GO" id="GO:0016747">
    <property type="term" value="F:acyltransferase activity, transferring groups other than amino-acyl groups"/>
    <property type="evidence" value="ECO:0007669"/>
    <property type="project" value="InterPro"/>
</dbReference>
<dbReference type="SUPFAM" id="SSF55729">
    <property type="entry name" value="Acyl-CoA N-acyltransferases (Nat)"/>
    <property type="match status" value="1"/>
</dbReference>
<dbReference type="Pfam" id="PF00583">
    <property type="entry name" value="Acetyltransf_1"/>
    <property type="match status" value="1"/>
</dbReference>